<dbReference type="InterPro" id="IPR003008">
    <property type="entry name" value="Tubulin_FtsZ_GTPase"/>
</dbReference>
<feature type="transmembrane region" description="Helical" evidence="6">
    <location>
        <begin position="98"/>
        <end position="118"/>
    </location>
</feature>
<dbReference type="InterPro" id="IPR008280">
    <property type="entry name" value="Tub_FtsZ_C"/>
</dbReference>
<dbReference type="Proteomes" id="UP000823964">
    <property type="component" value="Unassembled WGS sequence"/>
</dbReference>
<feature type="binding site" evidence="4">
    <location>
        <position position="143"/>
    </location>
    <ligand>
        <name>GTP</name>
        <dbReference type="ChEBI" id="CHEBI:37565"/>
    </ligand>
</feature>
<feature type="compositionally biased region" description="Acidic residues" evidence="5">
    <location>
        <begin position="344"/>
        <end position="362"/>
    </location>
</feature>
<dbReference type="GO" id="GO:0003924">
    <property type="term" value="F:GTPase activity"/>
    <property type="evidence" value="ECO:0007669"/>
    <property type="project" value="UniProtKB-UniRule"/>
</dbReference>
<dbReference type="PRINTS" id="PR00423">
    <property type="entry name" value="CELLDVISFTSZ"/>
</dbReference>
<dbReference type="GO" id="GO:0051258">
    <property type="term" value="P:protein polymerization"/>
    <property type="evidence" value="ECO:0007669"/>
    <property type="project" value="UniProtKB-UniRule"/>
</dbReference>
<dbReference type="GO" id="GO:0005525">
    <property type="term" value="F:GTP binding"/>
    <property type="evidence" value="ECO:0007669"/>
    <property type="project" value="UniProtKB-UniRule"/>
</dbReference>
<dbReference type="Gene3D" id="3.40.50.1440">
    <property type="entry name" value="Tubulin/FtsZ, GTPase domain"/>
    <property type="match status" value="1"/>
</dbReference>
<keyword evidence="2 4" id="KW-0547">Nucleotide-binding</keyword>
<evidence type="ECO:0000256" key="6">
    <source>
        <dbReference type="SAM" id="Phobius"/>
    </source>
</evidence>
<evidence type="ECO:0000313" key="9">
    <source>
        <dbReference type="EMBL" id="HIX19797.1"/>
    </source>
</evidence>
<evidence type="ECO:0000259" key="8">
    <source>
        <dbReference type="SMART" id="SM00865"/>
    </source>
</evidence>
<feature type="binding site" evidence="4">
    <location>
        <position position="187"/>
    </location>
    <ligand>
        <name>GTP</name>
        <dbReference type="ChEBI" id="CHEBI:37565"/>
    </ligand>
</feature>
<dbReference type="SUPFAM" id="SSF52490">
    <property type="entry name" value="Tubulin nucleotide-binding domain-like"/>
    <property type="match status" value="1"/>
</dbReference>
<protein>
    <recommendedName>
        <fullName evidence="4">Cell division protein FtsZ</fullName>
    </recommendedName>
</protein>
<feature type="binding site" evidence="4">
    <location>
        <begin position="21"/>
        <end position="25"/>
    </location>
    <ligand>
        <name>GTP</name>
        <dbReference type="ChEBI" id="CHEBI:37565"/>
    </ligand>
</feature>
<evidence type="ECO:0000256" key="3">
    <source>
        <dbReference type="ARBA" id="ARBA00023134"/>
    </source>
</evidence>
<dbReference type="SMART" id="SM00865">
    <property type="entry name" value="Tubulin_C"/>
    <property type="match status" value="1"/>
</dbReference>
<feature type="compositionally biased region" description="Low complexity" evidence="5">
    <location>
        <begin position="363"/>
        <end position="373"/>
    </location>
</feature>
<keyword evidence="4" id="KW-0963">Cytoplasm</keyword>
<feature type="region of interest" description="Disordered" evidence="5">
    <location>
        <begin position="330"/>
        <end position="524"/>
    </location>
</feature>
<dbReference type="InterPro" id="IPR017975">
    <property type="entry name" value="Tubulin_CS"/>
</dbReference>
<dbReference type="InterPro" id="IPR036525">
    <property type="entry name" value="Tubulin/FtsZ_GTPase_sf"/>
</dbReference>
<dbReference type="GO" id="GO:0043093">
    <property type="term" value="P:FtsZ-dependent cytokinesis"/>
    <property type="evidence" value="ECO:0007669"/>
    <property type="project" value="UniProtKB-UniRule"/>
</dbReference>
<feature type="compositionally biased region" description="Basic and acidic residues" evidence="5">
    <location>
        <begin position="498"/>
        <end position="507"/>
    </location>
</feature>
<gene>
    <name evidence="4" type="primary">ftsZ</name>
    <name evidence="9" type="ORF">H9862_04245</name>
</gene>
<dbReference type="InterPro" id="IPR024757">
    <property type="entry name" value="FtsZ_C"/>
</dbReference>
<keyword evidence="6" id="KW-0472">Membrane</keyword>
<feature type="binding site" evidence="4">
    <location>
        <begin position="108"/>
        <end position="110"/>
    </location>
    <ligand>
        <name>GTP</name>
        <dbReference type="ChEBI" id="CHEBI:37565"/>
    </ligand>
</feature>
<feature type="domain" description="Tubulin/FtsZ GTPase" evidence="7">
    <location>
        <begin position="13"/>
        <end position="205"/>
    </location>
</feature>
<dbReference type="GO" id="GO:0032153">
    <property type="term" value="C:cell division site"/>
    <property type="evidence" value="ECO:0007669"/>
    <property type="project" value="UniProtKB-UniRule"/>
</dbReference>
<sequence>MLPYQHNVRQDDRVVIVGIGGAGANILQCFGGSSAANVRLCTMSLDERVGLGSGNVEFLQLGAGFNHGLGSGGDPEVARRAATESAGEIRRLIRGARLLVMVVGLGGGTGSGAAPMLAQMAKEAGLFLVTVAVMPFAFEGRRRRAQADAALEEVSRLSDIVYCFENDYMEDLFRGRPGARAVFEEANRLLAKATASVPMLSSSPGIINLGLDELAAALDNSDSRCLFGSGSGYGSNRAEDAARAALQSPLLAFRGAIRFARCVIAHVAGGESMSLAEVRTAMETVRGALADDDVTLYFGTSVKPHLGDEMRLTLIASINGEELRQALENMPVPTDDTRGSGDAGDVDNSEGSDGADDEDDAPLADGAASASLESSDDPSELSVEPYDESPGLKPAAAAERIPQRGDSLLEPEEPEFAPQGGGSGNGNEDWSQVKNDDASASFVRPVSRPSAMLSTPSETRDESLFDVGHQAAPRYSREAASPHAGGAVRPAPPTSLRESADAARLRQGELMPGEEDDDDLPASARTDILFRDDYAERGVDDFARAVDSDDLDIPPALRLNGLGIKFPDN</sequence>
<dbReference type="Pfam" id="PF00091">
    <property type="entry name" value="Tubulin"/>
    <property type="match status" value="1"/>
</dbReference>
<dbReference type="SUPFAM" id="SSF55307">
    <property type="entry name" value="Tubulin C-terminal domain-like"/>
    <property type="match status" value="1"/>
</dbReference>
<dbReference type="PROSITE" id="PS00227">
    <property type="entry name" value="TUBULIN"/>
    <property type="match status" value="1"/>
</dbReference>
<comment type="function">
    <text evidence="4">Essential cell division protein that forms a contractile ring structure (Z ring) at the future cell division site. The regulation of the ring assembly controls the timing and the location of cell division. One of the functions of the FtsZ ring is to recruit other cell division proteins to the septum to produce a new cell wall between the dividing cells. Binds GTP and shows GTPase activity.</text>
</comment>
<feature type="binding site" evidence="4">
    <location>
        <position position="139"/>
    </location>
    <ligand>
        <name>GTP</name>
        <dbReference type="ChEBI" id="CHEBI:37565"/>
    </ligand>
</feature>
<dbReference type="PANTHER" id="PTHR30314:SF3">
    <property type="entry name" value="MITOCHONDRIAL DIVISION PROTEIN FSZA"/>
    <property type="match status" value="1"/>
</dbReference>
<evidence type="ECO:0000256" key="1">
    <source>
        <dbReference type="ARBA" id="ARBA00009690"/>
    </source>
</evidence>
<dbReference type="InterPro" id="IPR000158">
    <property type="entry name" value="Cell_div_FtsZ"/>
</dbReference>
<keyword evidence="3 4" id="KW-0342">GTP-binding</keyword>
<evidence type="ECO:0000256" key="5">
    <source>
        <dbReference type="SAM" id="MobiDB-lite"/>
    </source>
</evidence>
<keyword evidence="4" id="KW-0717">Septation</keyword>
<dbReference type="InterPro" id="IPR018316">
    <property type="entry name" value="Tubulin/FtsZ_2-layer-sand-dom"/>
</dbReference>
<feature type="domain" description="Tubulin/FtsZ 2-layer sandwich" evidence="8">
    <location>
        <begin position="207"/>
        <end position="328"/>
    </location>
</feature>
<proteinExistence type="inferred from homology"/>
<reference evidence="9" key="1">
    <citation type="journal article" date="2021" name="PeerJ">
        <title>Extensive microbial diversity within the chicken gut microbiome revealed by metagenomics and culture.</title>
        <authorList>
            <person name="Gilroy R."/>
            <person name="Ravi A."/>
            <person name="Getino M."/>
            <person name="Pursley I."/>
            <person name="Horton D.L."/>
            <person name="Alikhan N.F."/>
            <person name="Baker D."/>
            <person name="Gharbi K."/>
            <person name="Hall N."/>
            <person name="Watson M."/>
            <person name="Adriaenssens E.M."/>
            <person name="Foster-Nyarko E."/>
            <person name="Jarju S."/>
            <person name="Secka A."/>
            <person name="Antonio M."/>
            <person name="Oren A."/>
            <person name="Chaudhuri R.R."/>
            <person name="La Ragione R."/>
            <person name="Hildebrand F."/>
            <person name="Pallen M.J."/>
        </authorList>
    </citation>
    <scope>NUCLEOTIDE SEQUENCE</scope>
    <source>
        <strain evidence="9">14975</strain>
    </source>
</reference>
<accession>A0A9D1VB89</accession>
<dbReference type="AlphaFoldDB" id="A0A9D1VB89"/>
<evidence type="ECO:0000256" key="2">
    <source>
        <dbReference type="ARBA" id="ARBA00022741"/>
    </source>
</evidence>
<keyword evidence="6" id="KW-1133">Transmembrane helix</keyword>
<dbReference type="HAMAP" id="MF_00909">
    <property type="entry name" value="FtsZ"/>
    <property type="match status" value="1"/>
</dbReference>
<dbReference type="InterPro" id="IPR045061">
    <property type="entry name" value="FtsZ/CetZ"/>
</dbReference>
<keyword evidence="6" id="KW-0812">Transmembrane</keyword>
<name>A0A9D1VB89_9BACT</name>
<dbReference type="GO" id="GO:0005737">
    <property type="term" value="C:cytoplasm"/>
    <property type="evidence" value="ECO:0007669"/>
    <property type="project" value="UniProtKB-SubCell"/>
</dbReference>
<dbReference type="GO" id="GO:0000917">
    <property type="term" value="P:division septum assembly"/>
    <property type="evidence" value="ECO:0007669"/>
    <property type="project" value="UniProtKB-KW"/>
</dbReference>
<dbReference type="PANTHER" id="PTHR30314">
    <property type="entry name" value="CELL DIVISION PROTEIN FTSZ-RELATED"/>
    <property type="match status" value="1"/>
</dbReference>
<comment type="similarity">
    <text evidence="1 4">Belongs to the FtsZ family.</text>
</comment>
<evidence type="ECO:0000313" key="10">
    <source>
        <dbReference type="Proteomes" id="UP000823964"/>
    </source>
</evidence>
<evidence type="ECO:0000256" key="4">
    <source>
        <dbReference type="HAMAP-Rule" id="MF_00909"/>
    </source>
</evidence>
<keyword evidence="4" id="KW-0132">Cell division</keyword>
<dbReference type="GO" id="GO:0005874">
    <property type="term" value="C:microtubule"/>
    <property type="evidence" value="ECO:0007669"/>
    <property type="project" value="InterPro"/>
</dbReference>
<keyword evidence="4" id="KW-0131">Cell cycle</keyword>
<evidence type="ECO:0000259" key="7">
    <source>
        <dbReference type="SMART" id="SM00864"/>
    </source>
</evidence>
<dbReference type="GO" id="GO:0007017">
    <property type="term" value="P:microtubule-based process"/>
    <property type="evidence" value="ECO:0007669"/>
    <property type="project" value="InterPro"/>
</dbReference>
<dbReference type="SMART" id="SM00864">
    <property type="entry name" value="Tubulin"/>
    <property type="match status" value="1"/>
</dbReference>
<dbReference type="EMBL" id="DXFQ01000071">
    <property type="protein sequence ID" value="HIX19797.1"/>
    <property type="molecule type" value="Genomic_DNA"/>
</dbReference>
<organism evidence="9 10">
    <name type="scientific">Candidatus Akkermansia intestinigallinarum</name>
    <dbReference type="NCBI Taxonomy" id="2838431"/>
    <lineage>
        <taxon>Bacteria</taxon>
        <taxon>Pseudomonadati</taxon>
        <taxon>Verrucomicrobiota</taxon>
        <taxon>Verrucomicrobiia</taxon>
        <taxon>Verrucomicrobiales</taxon>
        <taxon>Akkermansiaceae</taxon>
        <taxon>Akkermansia</taxon>
    </lineage>
</organism>
<reference evidence="9" key="2">
    <citation type="submission" date="2021-04" db="EMBL/GenBank/DDBJ databases">
        <authorList>
            <person name="Gilroy R."/>
        </authorList>
    </citation>
    <scope>NUCLEOTIDE SEQUENCE</scope>
    <source>
        <strain evidence="9">14975</strain>
    </source>
</reference>
<comment type="subcellular location">
    <subcellularLocation>
        <location evidence="4">Cytoplasm</location>
    </subcellularLocation>
    <text evidence="4">Assembles at midcell at the inner surface of the cytoplasmic membrane.</text>
</comment>
<comment type="subunit">
    <text evidence="4">Homodimer. Polymerizes to form a dynamic ring structure in a strictly GTP-dependent manner. Interacts directly with several other division proteins.</text>
</comment>
<comment type="caution">
    <text evidence="9">The sequence shown here is derived from an EMBL/GenBank/DDBJ whole genome shotgun (WGS) entry which is preliminary data.</text>
</comment>
<dbReference type="Pfam" id="PF12327">
    <property type="entry name" value="FtsZ_C"/>
    <property type="match status" value="1"/>
</dbReference>